<comment type="caution">
    <text evidence="3">The sequence shown here is derived from an EMBL/GenBank/DDBJ whole genome shotgun (WGS) entry which is preliminary data.</text>
</comment>
<evidence type="ECO:0000256" key="2">
    <source>
        <dbReference type="SAM" id="Phobius"/>
    </source>
</evidence>
<keyword evidence="2" id="KW-0812">Transmembrane</keyword>
<accession>A0A5C6FCG2</accession>
<feature type="transmembrane region" description="Helical" evidence="2">
    <location>
        <begin position="146"/>
        <end position="170"/>
    </location>
</feature>
<dbReference type="RefSeq" id="WP_146456984.1">
    <property type="nucleotide sequence ID" value="NZ_SJPW01000002.1"/>
</dbReference>
<keyword evidence="2" id="KW-1133">Transmembrane helix</keyword>
<dbReference type="Proteomes" id="UP000318288">
    <property type="component" value="Unassembled WGS sequence"/>
</dbReference>
<keyword evidence="4" id="KW-1185">Reference proteome</keyword>
<organism evidence="3 4">
    <name type="scientific">Rubripirellula tenax</name>
    <dbReference type="NCBI Taxonomy" id="2528015"/>
    <lineage>
        <taxon>Bacteria</taxon>
        <taxon>Pseudomonadati</taxon>
        <taxon>Planctomycetota</taxon>
        <taxon>Planctomycetia</taxon>
        <taxon>Pirellulales</taxon>
        <taxon>Pirellulaceae</taxon>
        <taxon>Rubripirellula</taxon>
    </lineage>
</organism>
<feature type="region of interest" description="Disordered" evidence="1">
    <location>
        <begin position="1"/>
        <end position="25"/>
    </location>
</feature>
<keyword evidence="2" id="KW-0472">Membrane</keyword>
<sequence>MNSVNPFQTPGEAPQPPTHSTNPNTPTSLLAILRTSQLICGALVVGLSVIVVTFAIMRRPPDAANDPTIFLVVGGGMGLLTIVMSMLLPVLIPKPPIERSAALAEVVESAKPGDRLPAEMQPVIANFMTRQLLVAAPLEGGAVTNVVLWFVGGSHLHVVFVGIAIALMVLRMPTMGRLRDHLADAVT</sequence>
<feature type="transmembrane region" description="Helical" evidence="2">
    <location>
        <begin position="69"/>
        <end position="92"/>
    </location>
</feature>
<gene>
    <name evidence="3" type="ORF">Poly51_21910</name>
</gene>
<reference evidence="3 4" key="1">
    <citation type="submission" date="2019-02" db="EMBL/GenBank/DDBJ databases">
        <title>Deep-cultivation of Planctomycetes and their phenomic and genomic characterization uncovers novel biology.</title>
        <authorList>
            <person name="Wiegand S."/>
            <person name="Jogler M."/>
            <person name="Boedeker C."/>
            <person name="Pinto D."/>
            <person name="Vollmers J."/>
            <person name="Rivas-Marin E."/>
            <person name="Kohn T."/>
            <person name="Peeters S.H."/>
            <person name="Heuer A."/>
            <person name="Rast P."/>
            <person name="Oberbeckmann S."/>
            <person name="Bunk B."/>
            <person name="Jeske O."/>
            <person name="Meyerdierks A."/>
            <person name="Storesund J.E."/>
            <person name="Kallscheuer N."/>
            <person name="Luecker S."/>
            <person name="Lage O.M."/>
            <person name="Pohl T."/>
            <person name="Merkel B.J."/>
            <person name="Hornburger P."/>
            <person name="Mueller R.-W."/>
            <person name="Bruemmer F."/>
            <person name="Labrenz M."/>
            <person name="Spormann A.M."/>
            <person name="Op Den Camp H."/>
            <person name="Overmann J."/>
            <person name="Amann R."/>
            <person name="Jetten M.S.M."/>
            <person name="Mascher T."/>
            <person name="Medema M.H."/>
            <person name="Devos D.P."/>
            <person name="Kaster A.-K."/>
            <person name="Ovreas L."/>
            <person name="Rohde M."/>
            <person name="Galperin M.Y."/>
            <person name="Jogler C."/>
        </authorList>
    </citation>
    <scope>NUCLEOTIDE SEQUENCE [LARGE SCALE GENOMIC DNA]</scope>
    <source>
        <strain evidence="3 4">Poly51</strain>
    </source>
</reference>
<evidence type="ECO:0000256" key="1">
    <source>
        <dbReference type="SAM" id="MobiDB-lite"/>
    </source>
</evidence>
<dbReference type="EMBL" id="SJPW01000002">
    <property type="protein sequence ID" value="TWU59403.1"/>
    <property type="molecule type" value="Genomic_DNA"/>
</dbReference>
<proteinExistence type="predicted"/>
<evidence type="ECO:0000313" key="3">
    <source>
        <dbReference type="EMBL" id="TWU59403.1"/>
    </source>
</evidence>
<evidence type="ECO:0000313" key="4">
    <source>
        <dbReference type="Proteomes" id="UP000318288"/>
    </source>
</evidence>
<dbReference type="AlphaFoldDB" id="A0A5C6FCG2"/>
<protein>
    <submittedName>
        <fullName evidence="3">Uncharacterized protein</fullName>
    </submittedName>
</protein>
<feature type="transmembrane region" description="Helical" evidence="2">
    <location>
        <begin position="36"/>
        <end position="57"/>
    </location>
</feature>
<name>A0A5C6FCG2_9BACT</name>